<organism evidence="1 2">
    <name type="scientific">Eiseniibacteriota bacterium</name>
    <dbReference type="NCBI Taxonomy" id="2212470"/>
    <lineage>
        <taxon>Bacteria</taxon>
        <taxon>Candidatus Eiseniibacteriota</taxon>
    </lineage>
</organism>
<evidence type="ECO:0008006" key="3">
    <source>
        <dbReference type="Google" id="ProtNLM"/>
    </source>
</evidence>
<evidence type="ECO:0000313" key="1">
    <source>
        <dbReference type="EMBL" id="NNF07745.1"/>
    </source>
</evidence>
<dbReference type="Proteomes" id="UP000547674">
    <property type="component" value="Unassembled WGS sequence"/>
</dbReference>
<protein>
    <recommendedName>
        <fullName evidence="3">TonB-dependent receptor</fullName>
    </recommendedName>
</protein>
<comment type="caution">
    <text evidence="1">The sequence shown here is derived from an EMBL/GenBank/DDBJ whole genome shotgun (WGS) entry which is preliminary data.</text>
</comment>
<sequence>YTTTANLTGAWSTFFGNTFRFRELFAEHRFDGQVVDAGVFADWAEDDFSGDKNRWAVGLSTEIHSDAHSVFVDGEWQRIDPEGTEANFSNAFLQTGYSRAGILSAALRFQWTTRPSIFGDRTQWLGGTLNVQANDNHSVFVFAGARPPGLVCSGGFCFFAPEFEGLELRLLTTF</sequence>
<dbReference type="EMBL" id="JABDJR010000537">
    <property type="protein sequence ID" value="NNF07745.1"/>
    <property type="molecule type" value="Genomic_DNA"/>
</dbReference>
<dbReference type="AlphaFoldDB" id="A0A7Y2H370"/>
<feature type="non-terminal residue" evidence="1">
    <location>
        <position position="1"/>
    </location>
</feature>
<evidence type="ECO:0000313" key="2">
    <source>
        <dbReference type="Proteomes" id="UP000547674"/>
    </source>
</evidence>
<gene>
    <name evidence="1" type="ORF">HKN21_13360</name>
</gene>
<reference evidence="1 2" key="1">
    <citation type="submission" date="2020-03" db="EMBL/GenBank/DDBJ databases">
        <title>Metabolic flexibility allows generalist bacteria to become dominant in a frequently disturbed ecosystem.</title>
        <authorList>
            <person name="Chen Y.-J."/>
            <person name="Leung P.M."/>
            <person name="Bay S.K."/>
            <person name="Hugenholtz P."/>
            <person name="Kessler A.J."/>
            <person name="Shelley G."/>
            <person name="Waite D.W."/>
            <person name="Cook P.L."/>
            <person name="Greening C."/>
        </authorList>
    </citation>
    <scope>NUCLEOTIDE SEQUENCE [LARGE SCALE GENOMIC DNA]</scope>
    <source>
        <strain evidence="1">SS_bin_28</strain>
    </source>
</reference>
<proteinExistence type="predicted"/>
<accession>A0A7Y2H370</accession>
<name>A0A7Y2H370_UNCEI</name>